<accession>A0A916ZZT0</accession>
<dbReference type="InterPro" id="IPR010209">
    <property type="entry name" value="Ion_transpt_RnfG/RsxG"/>
</dbReference>
<evidence type="ECO:0000259" key="6">
    <source>
        <dbReference type="Pfam" id="PF04205"/>
    </source>
</evidence>
<keyword evidence="4" id="KW-0288">FMN</keyword>
<keyword evidence="3" id="KW-0285">Flavoprotein</keyword>
<keyword evidence="5" id="KW-0249">Electron transport</keyword>
<dbReference type="EMBL" id="BMGL01000013">
    <property type="protein sequence ID" value="GGE20325.1"/>
    <property type="molecule type" value="Genomic_DNA"/>
</dbReference>
<keyword evidence="1" id="KW-0813">Transport</keyword>
<evidence type="ECO:0000256" key="5">
    <source>
        <dbReference type="ARBA" id="ARBA00022982"/>
    </source>
</evidence>
<dbReference type="RefSeq" id="WP_188406894.1">
    <property type="nucleotide sequence ID" value="NZ_BMGL01000013.1"/>
</dbReference>
<keyword evidence="2" id="KW-0597">Phosphoprotein</keyword>
<dbReference type="Proteomes" id="UP000599688">
    <property type="component" value="Unassembled WGS sequence"/>
</dbReference>
<dbReference type="GO" id="GO:0005886">
    <property type="term" value="C:plasma membrane"/>
    <property type="evidence" value="ECO:0007669"/>
    <property type="project" value="InterPro"/>
</dbReference>
<dbReference type="Pfam" id="PF04205">
    <property type="entry name" value="FMN_bind"/>
    <property type="match status" value="1"/>
</dbReference>
<comment type="caution">
    <text evidence="7">The sequence shown here is derived from an EMBL/GenBank/DDBJ whole genome shotgun (WGS) entry which is preliminary data.</text>
</comment>
<dbReference type="PANTHER" id="PTHR36118:SF1">
    <property type="entry name" value="ION-TRANSLOCATING OXIDOREDUCTASE COMPLEX SUBUNIT G"/>
    <property type="match status" value="1"/>
</dbReference>
<evidence type="ECO:0000256" key="2">
    <source>
        <dbReference type="ARBA" id="ARBA00022553"/>
    </source>
</evidence>
<sequence length="198" mass="22857">MMQISNLLLKVYRIKQLILLAGLCVFSFVLFAFDSKLNEPDIRLQQKMNKALNDLFETEQIELKLIALPENINQKIKYNIETDFVYQIKIEDNLKAYAYLGQANSMKDVFDYLVILNTDLVILKSKVLIYREQHGRQIGSQRWLKQFIEMDTSSEPKLGENIQGISGATISARSMTQATHQVLNNLAYLAEHKLLLNE</sequence>
<evidence type="ECO:0000313" key="7">
    <source>
        <dbReference type="EMBL" id="GGE20325.1"/>
    </source>
</evidence>
<evidence type="ECO:0000256" key="3">
    <source>
        <dbReference type="ARBA" id="ARBA00022630"/>
    </source>
</evidence>
<feature type="domain" description="FMN-binding" evidence="6">
    <location>
        <begin position="112"/>
        <end position="183"/>
    </location>
</feature>
<organism evidence="7 8">
    <name type="scientific">Psychroflexus salis</name>
    <dbReference type="NCBI Taxonomy" id="1526574"/>
    <lineage>
        <taxon>Bacteria</taxon>
        <taxon>Pseudomonadati</taxon>
        <taxon>Bacteroidota</taxon>
        <taxon>Flavobacteriia</taxon>
        <taxon>Flavobacteriales</taxon>
        <taxon>Flavobacteriaceae</taxon>
        <taxon>Psychroflexus</taxon>
    </lineage>
</organism>
<evidence type="ECO:0000256" key="1">
    <source>
        <dbReference type="ARBA" id="ARBA00022448"/>
    </source>
</evidence>
<dbReference type="InterPro" id="IPR007329">
    <property type="entry name" value="FMN-bd"/>
</dbReference>
<name>A0A916ZZT0_9FLAO</name>
<dbReference type="PANTHER" id="PTHR36118">
    <property type="entry name" value="ION-TRANSLOCATING OXIDOREDUCTASE COMPLEX SUBUNIT G"/>
    <property type="match status" value="1"/>
</dbReference>
<dbReference type="GO" id="GO:0009055">
    <property type="term" value="F:electron transfer activity"/>
    <property type="evidence" value="ECO:0007669"/>
    <property type="project" value="InterPro"/>
</dbReference>
<dbReference type="GO" id="GO:0022900">
    <property type="term" value="P:electron transport chain"/>
    <property type="evidence" value="ECO:0007669"/>
    <property type="project" value="InterPro"/>
</dbReference>
<proteinExistence type="predicted"/>
<evidence type="ECO:0000313" key="8">
    <source>
        <dbReference type="Proteomes" id="UP000599688"/>
    </source>
</evidence>
<dbReference type="AlphaFoldDB" id="A0A916ZZT0"/>
<gene>
    <name evidence="7" type="ORF">GCM10010831_21770</name>
</gene>
<reference evidence="7 8" key="1">
    <citation type="journal article" date="2014" name="Int. J. Syst. Evol. Microbiol.">
        <title>Complete genome sequence of Corynebacterium casei LMG S-19264T (=DSM 44701T), isolated from a smear-ripened cheese.</title>
        <authorList>
            <consortium name="US DOE Joint Genome Institute (JGI-PGF)"/>
            <person name="Walter F."/>
            <person name="Albersmeier A."/>
            <person name="Kalinowski J."/>
            <person name="Ruckert C."/>
        </authorList>
    </citation>
    <scope>NUCLEOTIDE SEQUENCE [LARGE SCALE GENOMIC DNA]</scope>
    <source>
        <strain evidence="7 8">CGMCC 1.12925</strain>
    </source>
</reference>
<protein>
    <recommendedName>
        <fullName evidence="6">FMN-binding domain-containing protein</fullName>
    </recommendedName>
</protein>
<keyword evidence="8" id="KW-1185">Reference proteome</keyword>
<dbReference type="GO" id="GO:0010181">
    <property type="term" value="F:FMN binding"/>
    <property type="evidence" value="ECO:0007669"/>
    <property type="project" value="InterPro"/>
</dbReference>
<evidence type="ECO:0000256" key="4">
    <source>
        <dbReference type="ARBA" id="ARBA00022643"/>
    </source>
</evidence>